<dbReference type="Pfam" id="PF00078">
    <property type="entry name" value="RVT_1"/>
    <property type="match status" value="1"/>
</dbReference>
<dbReference type="PANTHER" id="PTHR33116">
    <property type="entry name" value="REVERSE TRANSCRIPTASE ZINC-BINDING DOMAIN-CONTAINING PROTEIN-RELATED-RELATED"/>
    <property type="match status" value="1"/>
</dbReference>
<dbReference type="PROSITE" id="PS50878">
    <property type="entry name" value="RT_POL"/>
    <property type="match status" value="1"/>
</dbReference>
<sequence length="728" mass="82251">MTYGKEETSFYRFFSSWLSYPDLSMVVHEAVMSSQSNGPPDVILMSKLKAIKASLKTWLVGIKEQEGKQLGDLVDFCNNMDIVAENRVLSDLEVDVWSKKRSDLMSLEARRRQDLIQKSRIRWALEGDENTSFFHGYYKANLAKCRINGLTIGGQWTSNPTIIKKEALGFFRSKFRSTGLPRPSMCCFNIRKLVQLESEALVMPFTKEEVKSAVWMCGGDKAPGPDGFNFAFIKKFWGVLEEDFFATLSRFHSTGTISKGCGSSFIHLVPKVADPSSLRDYRPISLIGCISKVISKVLANRIKPVMDSIISESQMAFLSDRFILDGPLIINEVISWAKKNKKPSFIFKIDFEKAFDTLEWSFLDSVMDQMGFPSTWRGWVFGVLKSARASVLVNGSPTWEFQCSRGVRQGDPLSPFLFLIAIEAFNCMMERAALIGTFHGISLPRNGPKLTHLLFADDAIILGEWTKTNVKILARLLRVFHLSSGLKVNHAKCNFIGLNIDDNDVGLSSQVLHCQAGSLPFYYLGVEVGSNMKRIKSWKSVVDVFENRLSLWKAKHLSIGGRLVLIKSVLDSLPIYYFSIYKAPKKVLAKLESIRMNFLWGGSLNKSKIHWVRREQVTKSKDNGGLGLDPLENINLSLLAKWIWRYKVDTSKLWRRVIQGIHGGRANSMLVPHRKSLVGAWSSIANLEIHLLKMQVNLHHYLKASSNNDSGWCWDGDSTGIFSTKSMR</sequence>
<evidence type="ECO:0000313" key="3">
    <source>
        <dbReference type="Proteomes" id="UP001408789"/>
    </source>
</evidence>
<gene>
    <name evidence="2" type="ORF">SSX86_026184</name>
</gene>
<evidence type="ECO:0000259" key="1">
    <source>
        <dbReference type="PROSITE" id="PS50878"/>
    </source>
</evidence>
<evidence type="ECO:0000313" key="2">
    <source>
        <dbReference type="EMBL" id="KAK9055104.1"/>
    </source>
</evidence>
<name>A0AAP0CKY8_9ASTR</name>
<dbReference type="SUPFAM" id="SSF56672">
    <property type="entry name" value="DNA/RNA polymerases"/>
    <property type="match status" value="1"/>
</dbReference>
<dbReference type="EMBL" id="JBCNJP010000025">
    <property type="protein sequence ID" value="KAK9055104.1"/>
    <property type="molecule type" value="Genomic_DNA"/>
</dbReference>
<dbReference type="InterPro" id="IPR000477">
    <property type="entry name" value="RT_dom"/>
</dbReference>
<accession>A0AAP0CKY8</accession>
<dbReference type="AlphaFoldDB" id="A0AAP0CKY8"/>
<dbReference type="PANTHER" id="PTHR33116:SF78">
    <property type="entry name" value="OS12G0587133 PROTEIN"/>
    <property type="match status" value="1"/>
</dbReference>
<keyword evidence="3" id="KW-1185">Reference proteome</keyword>
<reference evidence="2 3" key="1">
    <citation type="submission" date="2024-04" db="EMBL/GenBank/DDBJ databases">
        <title>The reference genome of an endangered Asteraceae, Deinandra increscens subsp. villosa, native to the Central Coast of California.</title>
        <authorList>
            <person name="Guilliams M."/>
            <person name="Hasenstab-Lehman K."/>
            <person name="Meyer R."/>
            <person name="Mcevoy S."/>
        </authorList>
    </citation>
    <scope>NUCLEOTIDE SEQUENCE [LARGE SCALE GENOMIC DNA]</scope>
    <source>
        <tissue evidence="2">Leaf</tissue>
    </source>
</reference>
<dbReference type="CDD" id="cd01650">
    <property type="entry name" value="RT_nLTR_like"/>
    <property type="match status" value="1"/>
</dbReference>
<comment type="caution">
    <text evidence="2">The sequence shown here is derived from an EMBL/GenBank/DDBJ whole genome shotgun (WGS) entry which is preliminary data.</text>
</comment>
<proteinExistence type="predicted"/>
<organism evidence="2 3">
    <name type="scientific">Deinandra increscens subsp. villosa</name>
    <dbReference type="NCBI Taxonomy" id="3103831"/>
    <lineage>
        <taxon>Eukaryota</taxon>
        <taxon>Viridiplantae</taxon>
        <taxon>Streptophyta</taxon>
        <taxon>Embryophyta</taxon>
        <taxon>Tracheophyta</taxon>
        <taxon>Spermatophyta</taxon>
        <taxon>Magnoliopsida</taxon>
        <taxon>eudicotyledons</taxon>
        <taxon>Gunneridae</taxon>
        <taxon>Pentapetalae</taxon>
        <taxon>asterids</taxon>
        <taxon>campanulids</taxon>
        <taxon>Asterales</taxon>
        <taxon>Asteraceae</taxon>
        <taxon>Asteroideae</taxon>
        <taxon>Heliantheae alliance</taxon>
        <taxon>Madieae</taxon>
        <taxon>Madiinae</taxon>
        <taxon>Deinandra</taxon>
    </lineage>
</organism>
<feature type="domain" description="Reverse transcriptase" evidence="1">
    <location>
        <begin position="250"/>
        <end position="528"/>
    </location>
</feature>
<dbReference type="Proteomes" id="UP001408789">
    <property type="component" value="Unassembled WGS sequence"/>
</dbReference>
<protein>
    <recommendedName>
        <fullName evidence="1">Reverse transcriptase domain-containing protein</fullName>
    </recommendedName>
</protein>
<dbReference type="InterPro" id="IPR043502">
    <property type="entry name" value="DNA/RNA_pol_sf"/>
</dbReference>